<dbReference type="EMBL" id="LCRH01000042">
    <property type="protein sequence ID" value="KKW32089.1"/>
    <property type="molecule type" value="Genomic_DNA"/>
</dbReference>
<comment type="caution">
    <text evidence="1">The sequence shown here is derived from an EMBL/GenBank/DDBJ whole genome shotgun (WGS) entry which is preliminary data.</text>
</comment>
<protein>
    <recommendedName>
        <fullName evidence="3">VWFA domain-containing protein</fullName>
    </recommendedName>
</protein>
<evidence type="ECO:0000313" key="2">
    <source>
        <dbReference type="Proteomes" id="UP000034054"/>
    </source>
</evidence>
<accession>A0A0G2AHP7</accession>
<evidence type="ECO:0000313" key="1">
    <source>
        <dbReference type="EMBL" id="KKW32089.1"/>
    </source>
</evidence>
<dbReference type="AlphaFoldDB" id="A0A0G2AHP7"/>
<gene>
    <name evidence="1" type="ORF">UY76_C0042G0001</name>
</gene>
<sequence length="142" mass="15207">GPKEQITLYRALDAGAGGGTPDHLALGQLGVAIKKSAQEEEEARKKKPALGKHGWGMRRFVITTADGESHNPTAVKRVNDQLTQDGIPVDLLLIASGEDEDLIASAKLAYPSVTPVSNVNDLAQIGLTKLTQRIKKAFEKKI</sequence>
<evidence type="ECO:0008006" key="3">
    <source>
        <dbReference type="Google" id="ProtNLM"/>
    </source>
</evidence>
<reference evidence="1 2" key="1">
    <citation type="journal article" date="2015" name="Nature">
        <title>rRNA introns, odd ribosomes, and small enigmatic genomes across a large radiation of phyla.</title>
        <authorList>
            <person name="Brown C.T."/>
            <person name="Hug L.A."/>
            <person name="Thomas B.C."/>
            <person name="Sharon I."/>
            <person name="Castelle C.J."/>
            <person name="Singh A."/>
            <person name="Wilkins M.J."/>
            <person name="Williams K.H."/>
            <person name="Banfield J.F."/>
        </authorList>
    </citation>
    <scope>NUCLEOTIDE SEQUENCE [LARGE SCALE GENOMIC DNA]</scope>
</reference>
<organism evidence="1 2">
    <name type="scientific">Candidatus Uhrbacteria bacterium GW2011_GWA2_52_8d</name>
    <dbReference type="NCBI Taxonomy" id="1618979"/>
    <lineage>
        <taxon>Bacteria</taxon>
        <taxon>Candidatus Uhriibacteriota</taxon>
    </lineage>
</organism>
<name>A0A0G2AHP7_9BACT</name>
<dbReference type="Proteomes" id="UP000034054">
    <property type="component" value="Unassembled WGS sequence"/>
</dbReference>
<feature type="non-terminal residue" evidence="1">
    <location>
        <position position="1"/>
    </location>
</feature>
<proteinExistence type="predicted"/>